<reference evidence="7" key="1">
    <citation type="submission" date="2017-09" db="EMBL/GenBank/DDBJ databases">
        <title>Depth-based differentiation of microbial function through sediment-hosted aquifers and enrichment of novel symbionts in the deep terrestrial subsurface.</title>
        <authorList>
            <person name="Probst A.J."/>
            <person name="Ladd B."/>
            <person name="Jarett J.K."/>
            <person name="Geller-Mcgrath D.E."/>
            <person name="Sieber C.M.K."/>
            <person name="Emerson J.B."/>
            <person name="Anantharaman K."/>
            <person name="Thomas B.C."/>
            <person name="Malmstrom R."/>
            <person name="Stieglmeier M."/>
            <person name="Klingl A."/>
            <person name="Woyke T."/>
            <person name="Ryan C.M."/>
            <person name="Banfield J.F."/>
        </authorList>
    </citation>
    <scope>NUCLEOTIDE SEQUENCE [LARGE SCALE GENOMIC DNA]</scope>
</reference>
<evidence type="ECO:0000313" key="6">
    <source>
        <dbReference type="EMBL" id="PIU14885.1"/>
    </source>
</evidence>
<dbReference type="InterPro" id="IPR010044">
    <property type="entry name" value="MTAP"/>
</dbReference>
<sequence length="276" mass="30610">MQAEIGIIGGSGFYEFLTTGQEVSVSTPFGEPSDKILLAEYADRKIAFLPRHGKKHHLPPHRINYKANLFALKKLGVKQIIAPSAVGSLKPQIEPGHFVICDQFLNLTRSRADTFFDGPLAHSFGNEAFSKVAHISTAEPYCPQLRNLAAKTCADLNVHCHLQGTVLVVEGPRFSTKAESLFFSNFADVINMTQYPEVVLARELEMCYLNISLVTDYDAGLKDRSDIKPVNSQEVLKVFKENNEKLKEVILEIIKALALSKKLTCSCGQALREAFL</sequence>
<feature type="binding site" evidence="4">
    <location>
        <position position="11"/>
    </location>
    <ligand>
        <name>phosphate</name>
        <dbReference type="ChEBI" id="CHEBI:43474"/>
    </ligand>
</feature>
<keyword evidence="2 4" id="KW-0808">Transferase</keyword>
<dbReference type="Proteomes" id="UP000229784">
    <property type="component" value="Unassembled WGS sequence"/>
</dbReference>
<dbReference type="GO" id="GO:0019509">
    <property type="term" value="P:L-methionine salvage from methylthioadenosine"/>
    <property type="evidence" value="ECO:0007669"/>
    <property type="project" value="TreeGrafter"/>
</dbReference>
<dbReference type="InterPro" id="IPR018099">
    <property type="entry name" value="Purine_phosphorylase-2_CS"/>
</dbReference>
<feature type="binding site" evidence="4">
    <location>
        <begin position="51"/>
        <end position="52"/>
    </location>
    <ligand>
        <name>phosphate</name>
        <dbReference type="ChEBI" id="CHEBI:43474"/>
    </ligand>
</feature>
<dbReference type="GO" id="GO:0006166">
    <property type="term" value="P:purine ribonucleoside salvage"/>
    <property type="evidence" value="ECO:0007669"/>
    <property type="project" value="UniProtKB-UniRule"/>
</dbReference>
<dbReference type="PROSITE" id="PS01240">
    <property type="entry name" value="PNP_MTAP_2"/>
    <property type="match status" value="1"/>
</dbReference>
<protein>
    <recommendedName>
        <fullName evidence="4">Purine nucleoside phosphorylase</fullName>
        <shortName evidence="4">PNP</shortName>
        <ecNumber evidence="4">2.4.2.1</ecNumber>
    </recommendedName>
</protein>
<proteinExistence type="inferred from homology"/>
<dbReference type="CDD" id="cd09010">
    <property type="entry name" value="MTAP_SsMTAPII_like_MTIP"/>
    <property type="match status" value="1"/>
</dbReference>
<name>A0A2M6XU87_9BACT</name>
<dbReference type="Pfam" id="PF01048">
    <property type="entry name" value="PNP_UDP_1"/>
    <property type="match status" value="1"/>
</dbReference>
<keyword evidence="1 4" id="KW-0328">Glycosyltransferase</keyword>
<accession>A0A2M6XU87</accession>
<dbReference type="NCBIfam" id="NF005876">
    <property type="entry name" value="PRK07823.1"/>
    <property type="match status" value="1"/>
</dbReference>
<feature type="binding site" evidence="4">
    <location>
        <position position="193"/>
    </location>
    <ligand>
        <name>phosphate</name>
        <dbReference type="ChEBI" id="CHEBI:43474"/>
    </ligand>
</feature>
<evidence type="ECO:0000313" key="7">
    <source>
        <dbReference type="Proteomes" id="UP000229784"/>
    </source>
</evidence>
<feature type="binding site" evidence="4">
    <location>
        <begin position="216"/>
        <end position="218"/>
    </location>
    <ligand>
        <name>substrate</name>
    </ligand>
</feature>
<feature type="binding site" evidence="4">
    <location>
        <position position="192"/>
    </location>
    <ligand>
        <name>substrate</name>
    </ligand>
</feature>
<organism evidence="6 7">
    <name type="scientific">bacterium (Candidatus Gribaldobacteria) CG08_land_8_20_14_0_20_39_15</name>
    <dbReference type="NCBI Taxonomy" id="2014273"/>
    <lineage>
        <taxon>Bacteria</taxon>
        <taxon>Candidatus Gribaldobacteria</taxon>
    </lineage>
</organism>
<dbReference type="GO" id="GO:0005829">
    <property type="term" value="C:cytosol"/>
    <property type="evidence" value="ECO:0007669"/>
    <property type="project" value="TreeGrafter"/>
</dbReference>
<evidence type="ECO:0000256" key="2">
    <source>
        <dbReference type="ARBA" id="ARBA00022679"/>
    </source>
</evidence>
<evidence type="ECO:0000259" key="5">
    <source>
        <dbReference type="Pfam" id="PF01048"/>
    </source>
</evidence>
<dbReference type="HAMAP" id="MF_01963">
    <property type="entry name" value="MTAP"/>
    <property type="match status" value="1"/>
</dbReference>
<comment type="function">
    <text evidence="4">Purine nucleoside phosphorylase involved in purine salvage.</text>
</comment>
<evidence type="ECO:0000256" key="3">
    <source>
        <dbReference type="ARBA" id="ARBA00022726"/>
    </source>
</evidence>
<dbReference type="InterPro" id="IPR035994">
    <property type="entry name" value="Nucleoside_phosphorylase_sf"/>
</dbReference>
<keyword evidence="3 4" id="KW-0660">Purine salvage</keyword>
<comment type="similarity">
    <text evidence="4">Belongs to the PNP/MTAP phosphorylase family. MTAP subfamily.</text>
</comment>
<comment type="subunit">
    <text evidence="4">Homohexamer. Dimer of a homotrimer.</text>
</comment>
<feature type="binding site" evidence="4">
    <location>
        <begin position="84"/>
        <end position="85"/>
    </location>
    <ligand>
        <name>phosphate</name>
        <dbReference type="ChEBI" id="CHEBI:43474"/>
    </ligand>
</feature>
<feature type="site" description="Important for substrate specificity" evidence="4">
    <location>
        <position position="175"/>
    </location>
</feature>
<dbReference type="SUPFAM" id="SSF53167">
    <property type="entry name" value="Purine and uridine phosphorylases"/>
    <property type="match status" value="1"/>
</dbReference>
<dbReference type="AlphaFoldDB" id="A0A2M6XU87"/>
<dbReference type="Gene3D" id="3.40.50.1580">
    <property type="entry name" value="Nucleoside phosphorylase domain"/>
    <property type="match status" value="1"/>
</dbReference>
<evidence type="ECO:0000256" key="1">
    <source>
        <dbReference type="ARBA" id="ARBA00022676"/>
    </source>
</evidence>
<dbReference type="PANTHER" id="PTHR42679">
    <property type="entry name" value="S-METHYL-5'-THIOADENOSINE PHOSPHORYLASE"/>
    <property type="match status" value="1"/>
</dbReference>
<dbReference type="InterPro" id="IPR000845">
    <property type="entry name" value="Nucleoside_phosphorylase_d"/>
</dbReference>
<gene>
    <name evidence="6" type="ORF">COT20_02350</name>
</gene>
<dbReference type="UniPathway" id="UPA00606"/>
<dbReference type="GO" id="GO:0017061">
    <property type="term" value="F:S-methyl-5-thioadenosine phosphorylase activity"/>
    <property type="evidence" value="ECO:0007669"/>
    <property type="project" value="InterPro"/>
</dbReference>
<comment type="catalytic activity">
    <reaction evidence="4">
        <text>a purine D-ribonucleoside + phosphate = a purine nucleobase + alpha-D-ribose 1-phosphate</text>
        <dbReference type="Rhea" id="RHEA:19805"/>
        <dbReference type="ChEBI" id="CHEBI:26386"/>
        <dbReference type="ChEBI" id="CHEBI:43474"/>
        <dbReference type="ChEBI" id="CHEBI:57720"/>
        <dbReference type="ChEBI" id="CHEBI:142355"/>
        <dbReference type="EC" id="2.4.2.1"/>
    </reaction>
</comment>
<dbReference type="EMBL" id="PEXQ01000059">
    <property type="protein sequence ID" value="PIU14885.1"/>
    <property type="molecule type" value="Genomic_DNA"/>
</dbReference>
<dbReference type="EC" id="2.4.2.1" evidence="4"/>
<dbReference type="NCBIfam" id="TIGR01694">
    <property type="entry name" value="MTAP"/>
    <property type="match status" value="1"/>
</dbReference>
<comment type="pathway">
    <text evidence="4">Purine metabolism; purine nucleoside salvage.</text>
</comment>
<dbReference type="PANTHER" id="PTHR42679:SF2">
    <property type="entry name" value="S-METHYL-5'-THIOADENOSINE PHOSPHORYLASE"/>
    <property type="match status" value="1"/>
</dbReference>
<comment type="miscellaneous">
    <text evidence="4">Although this enzyme belongs to the family of MTA phosphorylases based on sequence homology, it lacks several conserved amino acids in the substrate binding pocket that confer specificity towards MTA.</text>
</comment>
<feature type="site" description="Important for substrate specificity" evidence="4">
    <location>
        <position position="232"/>
    </location>
</feature>
<feature type="domain" description="Nucleoside phosphorylase" evidence="5">
    <location>
        <begin position="4"/>
        <end position="255"/>
    </location>
</feature>
<evidence type="ECO:0000256" key="4">
    <source>
        <dbReference type="HAMAP-Rule" id="MF_01963"/>
    </source>
</evidence>
<comment type="caution">
    <text evidence="6">The sequence shown here is derived from an EMBL/GenBank/DDBJ whole genome shotgun (WGS) entry which is preliminary data.</text>
</comment>
<dbReference type="FunFam" id="3.40.50.1580:FF:000012">
    <property type="entry name" value="Probable 6-oxopurine nucleoside phosphorylase"/>
    <property type="match status" value="1"/>
</dbReference>